<evidence type="ECO:0000313" key="3">
    <source>
        <dbReference type="Proteomes" id="UP001234178"/>
    </source>
</evidence>
<comment type="caution">
    <text evidence="2">The sequence shown here is derived from an EMBL/GenBank/DDBJ whole genome shotgun (WGS) entry which is preliminary data.</text>
</comment>
<evidence type="ECO:0000313" key="2">
    <source>
        <dbReference type="EMBL" id="KAK4028377.1"/>
    </source>
</evidence>
<dbReference type="Proteomes" id="UP001234178">
    <property type="component" value="Unassembled WGS sequence"/>
</dbReference>
<name>A0ABR0ATC4_9CRUS</name>
<feature type="region of interest" description="Disordered" evidence="1">
    <location>
        <begin position="1"/>
        <end position="59"/>
    </location>
</feature>
<accession>A0ABR0ATC4</accession>
<proteinExistence type="predicted"/>
<keyword evidence="3" id="KW-1185">Reference proteome</keyword>
<organism evidence="2 3">
    <name type="scientific">Daphnia magna</name>
    <dbReference type="NCBI Taxonomy" id="35525"/>
    <lineage>
        <taxon>Eukaryota</taxon>
        <taxon>Metazoa</taxon>
        <taxon>Ecdysozoa</taxon>
        <taxon>Arthropoda</taxon>
        <taxon>Crustacea</taxon>
        <taxon>Branchiopoda</taxon>
        <taxon>Diplostraca</taxon>
        <taxon>Cladocera</taxon>
        <taxon>Anomopoda</taxon>
        <taxon>Daphniidae</taxon>
        <taxon>Daphnia</taxon>
    </lineage>
</organism>
<feature type="compositionally biased region" description="Basic and acidic residues" evidence="1">
    <location>
        <begin position="33"/>
        <end position="43"/>
    </location>
</feature>
<sequence>MNGFVMEKKRKKEEPEHDRGGVALRILRPASKSAEEFSLRNEKMSSNNKQSENRFNAEN</sequence>
<reference evidence="2 3" key="1">
    <citation type="journal article" date="2023" name="Nucleic Acids Res.">
        <title>The hologenome of Daphnia magna reveals possible DNA methylation and microbiome-mediated evolution of the host genome.</title>
        <authorList>
            <person name="Chaturvedi A."/>
            <person name="Li X."/>
            <person name="Dhandapani V."/>
            <person name="Marshall H."/>
            <person name="Kissane S."/>
            <person name="Cuenca-Cambronero M."/>
            <person name="Asole G."/>
            <person name="Calvet F."/>
            <person name="Ruiz-Romero M."/>
            <person name="Marangio P."/>
            <person name="Guigo R."/>
            <person name="Rago D."/>
            <person name="Mirbahai L."/>
            <person name="Eastwood N."/>
            <person name="Colbourne J.K."/>
            <person name="Zhou J."/>
            <person name="Mallon E."/>
            <person name="Orsini L."/>
        </authorList>
    </citation>
    <scope>NUCLEOTIDE SEQUENCE [LARGE SCALE GENOMIC DNA]</scope>
    <source>
        <strain evidence="2">LRV0_1</strain>
    </source>
</reference>
<dbReference type="EMBL" id="JAOYFB010000038">
    <property type="protein sequence ID" value="KAK4028377.1"/>
    <property type="molecule type" value="Genomic_DNA"/>
</dbReference>
<evidence type="ECO:0000256" key="1">
    <source>
        <dbReference type="SAM" id="MobiDB-lite"/>
    </source>
</evidence>
<protein>
    <submittedName>
        <fullName evidence="2">Uncharacterized protein</fullName>
    </submittedName>
</protein>
<gene>
    <name evidence="2" type="ORF">OUZ56_017657</name>
</gene>